<organism evidence="5">
    <name type="scientific">Aegilops tauschii</name>
    <name type="common">Tausch's goatgrass</name>
    <name type="synonym">Aegilops squarrosa</name>
    <dbReference type="NCBI Taxonomy" id="37682"/>
    <lineage>
        <taxon>Eukaryota</taxon>
        <taxon>Viridiplantae</taxon>
        <taxon>Streptophyta</taxon>
        <taxon>Embryophyta</taxon>
        <taxon>Tracheophyta</taxon>
        <taxon>Spermatophyta</taxon>
        <taxon>Magnoliopsida</taxon>
        <taxon>Liliopsida</taxon>
        <taxon>Poales</taxon>
        <taxon>Poaceae</taxon>
        <taxon>BOP clade</taxon>
        <taxon>Pooideae</taxon>
        <taxon>Triticodae</taxon>
        <taxon>Triticeae</taxon>
        <taxon>Triticinae</taxon>
        <taxon>Aegilops</taxon>
    </lineage>
</organism>
<dbReference type="CDD" id="cd01837">
    <property type="entry name" value="SGNH_plant_lipase_like"/>
    <property type="match status" value="1"/>
</dbReference>
<reference evidence="5" key="1">
    <citation type="submission" date="2015-06" db="UniProtKB">
        <authorList>
            <consortium name="EnsemblPlants"/>
        </authorList>
    </citation>
    <scope>IDENTIFICATION</scope>
</reference>
<evidence type="ECO:0000313" key="5">
    <source>
        <dbReference type="EnsemblPlants" id="EMT16273"/>
    </source>
</evidence>
<dbReference type="PANTHER" id="PTHR22835">
    <property type="entry name" value="ZINC FINGER FYVE DOMAIN CONTAINING PROTEIN"/>
    <property type="match status" value="1"/>
</dbReference>
<evidence type="ECO:0000256" key="3">
    <source>
        <dbReference type="ARBA" id="ARBA00022801"/>
    </source>
</evidence>
<evidence type="ECO:0000256" key="4">
    <source>
        <dbReference type="ARBA" id="ARBA00023180"/>
    </source>
</evidence>
<comment type="similarity">
    <text evidence="1">Belongs to the 'GDSL' lipolytic enzyme family.</text>
</comment>
<protein>
    <submittedName>
        <fullName evidence="5">GDSL esterase/lipase</fullName>
    </submittedName>
</protein>
<evidence type="ECO:0000256" key="1">
    <source>
        <dbReference type="ARBA" id="ARBA00008668"/>
    </source>
</evidence>
<dbReference type="InterPro" id="IPR035669">
    <property type="entry name" value="SGNH_plant_lipase-like"/>
</dbReference>
<name>N1QXE0_AEGTA</name>
<accession>N1QXE0</accession>
<dbReference type="InterPro" id="IPR036514">
    <property type="entry name" value="SGNH_hydro_sf"/>
</dbReference>
<sequence>MRTAFLLLFNLACLRGASSGGGRSRFTSIISFGDSYADTGNLVMWPEPFFPGPLPFENLPYGQTFFGHPTGRVTDGRLVLDFIAEALGLPFVPPYLAKGSNFSAGVNFAVAGAPALTLTYLQGQNLTVNPPINSSLHDQLEWFQKLKPSLCKGQGADCFGSSLFIMGEFGSNDYRNILMSNRTVEQALVYVPLIVDSISRGVESWLKLNRGNDNPLQRLIQQGAKYIVVADVFPTGCIPPILTMLASPNKVKYDRHGCLKSGNRLGRYQNSLLRQWIKLLRHEYPHTKIITAEYYRPVLAFLDMPGHFGLNSSTTLLACCGAGGPPYNYDFNAGRKAIHEQEFHSPLSTFSFIQKYPADLALIPRGASGTATSTAVQQPTGARRKTWTPPLEGHFKLMVDAAISRNNDRRCIAVICRDELGHYQGSSEVVLQDMVKAETLEAMAFREAFALALDIVG</sequence>
<proteinExistence type="inferred from homology"/>
<dbReference type="GO" id="GO:0016788">
    <property type="term" value="F:hydrolase activity, acting on ester bonds"/>
    <property type="evidence" value="ECO:0007669"/>
    <property type="project" value="InterPro"/>
</dbReference>
<dbReference type="AlphaFoldDB" id="N1QXE0"/>
<dbReference type="EnsemblPlants" id="EMT16273">
    <property type="protein sequence ID" value="EMT16273"/>
    <property type="gene ID" value="F775_09339"/>
</dbReference>
<keyword evidence="4" id="KW-0325">Glycoprotein</keyword>
<dbReference type="ExpressionAtlas" id="N1QXE0">
    <property type="expression patterns" value="baseline"/>
</dbReference>
<keyword evidence="3" id="KW-0378">Hydrolase</keyword>
<dbReference type="Gene3D" id="3.40.50.1110">
    <property type="entry name" value="SGNH hydrolase"/>
    <property type="match status" value="1"/>
</dbReference>
<dbReference type="PANTHER" id="PTHR22835:SF651">
    <property type="entry name" value="GDSL ESTERASE_LIPASE"/>
    <property type="match status" value="1"/>
</dbReference>
<dbReference type="InterPro" id="IPR001087">
    <property type="entry name" value="GDSL"/>
</dbReference>
<keyword evidence="2" id="KW-0732">Signal</keyword>
<evidence type="ECO:0000256" key="2">
    <source>
        <dbReference type="ARBA" id="ARBA00022729"/>
    </source>
</evidence>
<dbReference type="Pfam" id="PF00657">
    <property type="entry name" value="Lipase_GDSL"/>
    <property type="match status" value="1"/>
</dbReference>